<feature type="domain" description="Outer membrane protein beta-barrel" evidence="2">
    <location>
        <begin position="26"/>
        <end position="186"/>
    </location>
</feature>
<dbReference type="EMBL" id="SWBQ01000004">
    <property type="protein sequence ID" value="TKC05072.1"/>
    <property type="molecule type" value="Genomic_DNA"/>
</dbReference>
<dbReference type="SUPFAM" id="SSF56925">
    <property type="entry name" value="OMPA-like"/>
    <property type="match status" value="1"/>
</dbReference>
<dbReference type="AlphaFoldDB" id="A0A4U1CGT3"/>
<dbReference type="Proteomes" id="UP000307244">
    <property type="component" value="Unassembled WGS sequence"/>
</dbReference>
<reference evidence="3 4" key="1">
    <citation type="submission" date="2019-04" db="EMBL/GenBank/DDBJ databases">
        <title>Pedobacter sp. RP-3-15 sp. nov., isolated from Arctic soil.</title>
        <authorList>
            <person name="Dahal R.H."/>
            <person name="Kim D.-U."/>
        </authorList>
    </citation>
    <scope>NUCLEOTIDE SEQUENCE [LARGE SCALE GENOMIC DNA]</scope>
    <source>
        <strain evidence="3 4">RP-3-15</strain>
    </source>
</reference>
<proteinExistence type="predicted"/>
<keyword evidence="4" id="KW-1185">Reference proteome</keyword>
<evidence type="ECO:0000313" key="4">
    <source>
        <dbReference type="Proteomes" id="UP000307244"/>
    </source>
</evidence>
<evidence type="ECO:0000259" key="2">
    <source>
        <dbReference type="Pfam" id="PF13568"/>
    </source>
</evidence>
<dbReference type="Pfam" id="PF13568">
    <property type="entry name" value="OMP_b-brl_2"/>
    <property type="match status" value="1"/>
</dbReference>
<comment type="caution">
    <text evidence="3">The sequence shown here is derived from an EMBL/GenBank/DDBJ whole genome shotgun (WGS) entry which is preliminary data.</text>
</comment>
<protein>
    <submittedName>
        <fullName evidence="3">PorT family protein</fullName>
    </submittedName>
</protein>
<dbReference type="RefSeq" id="WP_136836891.1">
    <property type="nucleotide sequence ID" value="NZ_SWBQ01000004.1"/>
</dbReference>
<sequence>MKKLFIIGLGLTVSSLAFQAKAQTSQAAANDKMKFGIRAGANLMKMGKFQFADQYYSTDSKVGFQAGIYADLPMGGGFAFLPEISYVQKGAKLEATVAGNTGTFDATVSYLDIPVLIGYKATPELTVFAGPQVSFLLAQKSTIKANNDPQTETTSTENFSKSLAGGAIGLGYSITPNININGRYSMDFQKALKDNVNQDKIKNSGFALSLGYTF</sequence>
<name>A0A4U1CGT3_9SPHI</name>
<feature type="signal peptide" evidence="1">
    <location>
        <begin position="1"/>
        <end position="22"/>
    </location>
</feature>
<evidence type="ECO:0000313" key="3">
    <source>
        <dbReference type="EMBL" id="TKC05072.1"/>
    </source>
</evidence>
<dbReference type="InterPro" id="IPR025665">
    <property type="entry name" value="Beta-barrel_OMP_2"/>
</dbReference>
<evidence type="ECO:0000256" key="1">
    <source>
        <dbReference type="SAM" id="SignalP"/>
    </source>
</evidence>
<organism evidence="3 4">
    <name type="scientific">Pedobacter frigoris</name>
    <dbReference type="NCBI Taxonomy" id="2571272"/>
    <lineage>
        <taxon>Bacteria</taxon>
        <taxon>Pseudomonadati</taxon>
        <taxon>Bacteroidota</taxon>
        <taxon>Sphingobacteriia</taxon>
        <taxon>Sphingobacteriales</taxon>
        <taxon>Sphingobacteriaceae</taxon>
        <taxon>Pedobacter</taxon>
    </lineage>
</organism>
<keyword evidence="1" id="KW-0732">Signal</keyword>
<gene>
    <name evidence="3" type="ORF">FA047_15010</name>
</gene>
<feature type="chain" id="PRO_5020191214" evidence="1">
    <location>
        <begin position="23"/>
        <end position="214"/>
    </location>
</feature>
<accession>A0A4U1CGT3</accession>
<dbReference type="InterPro" id="IPR011250">
    <property type="entry name" value="OMP/PagP_B-barrel"/>
</dbReference>
<dbReference type="OrthoDB" id="947434at2"/>